<dbReference type="Gene3D" id="3.40.50.150">
    <property type="entry name" value="Vaccinia Virus protein VP39"/>
    <property type="match status" value="1"/>
</dbReference>
<evidence type="ECO:0000256" key="1">
    <source>
        <dbReference type="SAM" id="MobiDB-lite"/>
    </source>
</evidence>
<feature type="region of interest" description="Disordered" evidence="1">
    <location>
        <begin position="201"/>
        <end position="239"/>
    </location>
</feature>
<feature type="compositionally biased region" description="Low complexity" evidence="1">
    <location>
        <begin position="206"/>
        <end position="229"/>
    </location>
</feature>
<dbReference type="EMBL" id="CAFBNF010000030">
    <property type="protein sequence ID" value="CAB4934497.1"/>
    <property type="molecule type" value="Genomic_DNA"/>
</dbReference>
<evidence type="ECO:0000313" key="2">
    <source>
        <dbReference type="EMBL" id="CAB4934497.1"/>
    </source>
</evidence>
<protein>
    <submittedName>
        <fullName evidence="2">Unannotated protein</fullName>
    </submittedName>
</protein>
<dbReference type="AlphaFoldDB" id="A0A6J7IW71"/>
<dbReference type="InterPro" id="IPR029063">
    <property type="entry name" value="SAM-dependent_MTases_sf"/>
</dbReference>
<organism evidence="2">
    <name type="scientific">freshwater metagenome</name>
    <dbReference type="NCBI Taxonomy" id="449393"/>
    <lineage>
        <taxon>unclassified sequences</taxon>
        <taxon>metagenomes</taxon>
        <taxon>ecological metagenomes</taxon>
    </lineage>
</organism>
<name>A0A6J7IW71_9ZZZZ</name>
<proteinExistence type="predicted"/>
<reference evidence="2" key="1">
    <citation type="submission" date="2020-05" db="EMBL/GenBank/DDBJ databases">
        <authorList>
            <person name="Chiriac C."/>
            <person name="Salcher M."/>
            <person name="Ghai R."/>
            <person name="Kavagutti S V."/>
        </authorList>
    </citation>
    <scope>NUCLEOTIDE SEQUENCE</scope>
</reference>
<dbReference type="SUPFAM" id="SSF53335">
    <property type="entry name" value="S-adenosyl-L-methionine-dependent methyltransferases"/>
    <property type="match status" value="1"/>
</dbReference>
<accession>A0A6J7IW71</accession>
<sequence>MSNVESVARTVARKLRVKRLVDRTTALGLRVASPPYLFFTWMGPAKLPTSRQTLRRMGLYPIRDHYYQPLFNDEHLTKKLSAVRALPGINWRHGDQVALMDQLTYRQELVDLDLAAEPRGDLDFSISNPEFGSGDAEFLYSMVRLIKPARVIEIGCGNSTRILQLALRRNSAETGQECEHICIEPYEMPWLEQLPLRSGALRRSRSSSTRSPSPSPSSAASGGSGCRPATDNRNPFDAGEHHHMKLAHCSASADRVGLQ</sequence>
<gene>
    <name evidence="2" type="ORF">UFOPK3773_00445</name>
</gene>